<gene>
    <name evidence="1" type="ORF">DXB93_08225</name>
</gene>
<dbReference type="EMBL" id="QUSL01000010">
    <property type="protein sequence ID" value="RGD85544.1"/>
    <property type="molecule type" value="Genomic_DNA"/>
</dbReference>
<dbReference type="GO" id="GO:0097367">
    <property type="term" value="F:carbohydrate derivative binding"/>
    <property type="evidence" value="ECO:0007669"/>
    <property type="project" value="InterPro"/>
</dbReference>
<dbReference type="AlphaFoldDB" id="A0A3E3AFL7"/>
<dbReference type="InterPro" id="IPR046348">
    <property type="entry name" value="SIS_dom_sf"/>
</dbReference>
<dbReference type="PANTHER" id="PTHR30514">
    <property type="entry name" value="GLUCOKINASE"/>
    <property type="match status" value="1"/>
</dbReference>
<protein>
    <submittedName>
        <fullName evidence="1">MurR/RpiR family transcriptional regulator</fullName>
    </submittedName>
</protein>
<dbReference type="RefSeq" id="WP_003537811.1">
    <property type="nucleotide sequence ID" value="NZ_CP065674.1"/>
</dbReference>
<dbReference type="InterPro" id="IPR000281">
    <property type="entry name" value="HTH_RpiR"/>
</dbReference>
<dbReference type="SUPFAM" id="SSF53697">
    <property type="entry name" value="SIS domain"/>
    <property type="match status" value="1"/>
</dbReference>
<evidence type="ECO:0000313" key="2">
    <source>
        <dbReference type="Proteomes" id="UP000261032"/>
    </source>
</evidence>
<dbReference type="Gene3D" id="1.10.10.10">
    <property type="entry name" value="Winged helix-like DNA-binding domain superfamily/Winged helix DNA-binding domain"/>
    <property type="match status" value="1"/>
</dbReference>
<dbReference type="Pfam" id="PF01418">
    <property type="entry name" value="HTH_6"/>
    <property type="match status" value="1"/>
</dbReference>
<reference evidence="1 2" key="1">
    <citation type="submission" date="2018-08" db="EMBL/GenBank/DDBJ databases">
        <title>A genome reference for cultivated species of the human gut microbiota.</title>
        <authorList>
            <person name="Zou Y."/>
            <person name="Xue W."/>
            <person name="Luo G."/>
        </authorList>
    </citation>
    <scope>NUCLEOTIDE SEQUENCE [LARGE SCALE GENOMIC DNA]</scope>
    <source>
        <strain evidence="1 2">OM06-4</strain>
    </source>
</reference>
<name>A0A3E3AFL7_9FIRM</name>
<dbReference type="PROSITE" id="PS51071">
    <property type="entry name" value="HTH_RPIR"/>
    <property type="match status" value="1"/>
</dbReference>
<accession>A0A3E3AFL7</accession>
<dbReference type="Gene3D" id="3.40.50.10490">
    <property type="entry name" value="Glucose-6-phosphate isomerase like protein, domain 1"/>
    <property type="match status" value="1"/>
</dbReference>
<dbReference type="GO" id="GO:0003677">
    <property type="term" value="F:DNA binding"/>
    <property type="evidence" value="ECO:0007669"/>
    <property type="project" value="InterPro"/>
</dbReference>
<comment type="caution">
    <text evidence="1">The sequence shown here is derived from an EMBL/GenBank/DDBJ whole genome shotgun (WGS) entry which is preliminary data.</text>
</comment>
<dbReference type="InterPro" id="IPR047640">
    <property type="entry name" value="RpiR-like"/>
</dbReference>
<dbReference type="InterPro" id="IPR036388">
    <property type="entry name" value="WH-like_DNA-bd_sf"/>
</dbReference>
<dbReference type="GO" id="GO:0003700">
    <property type="term" value="F:DNA-binding transcription factor activity"/>
    <property type="evidence" value="ECO:0007669"/>
    <property type="project" value="InterPro"/>
</dbReference>
<dbReference type="SUPFAM" id="SSF46689">
    <property type="entry name" value="Homeodomain-like"/>
    <property type="match status" value="1"/>
</dbReference>
<sequence length="260" mass="29882">MAGFIYKLQNIVNTSPDSDDTNINIARCILKNIDKIKKRTSLQDFADICYTSQSSISRFSQYLGYANFNDFKADCIGIQEETDEMIIDTRATKKINCVDYAQAISESLVRMQETSIDQEIEQLCEYIHNAKRIFIFATHIPGDLACIMQRAILTTGKFIEFYPRKEHQMEVAKQIRRDDLCIFLSLEGTLLMEKAITIPAIISLAKNVLITQNVHIKFSEQFTQVIGLGGHDSESIGKYKLLFFIDCLLNRYYHKYIVNN</sequence>
<dbReference type="Proteomes" id="UP000261032">
    <property type="component" value="Unassembled WGS sequence"/>
</dbReference>
<organism evidence="1 2">
    <name type="scientific">Thomasclavelia ramosa</name>
    <dbReference type="NCBI Taxonomy" id="1547"/>
    <lineage>
        <taxon>Bacteria</taxon>
        <taxon>Bacillati</taxon>
        <taxon>Bacillota</taxon>
        <taxon>Erysipelotrichia</taxon>
        <taxon>Erysipelotrichales</taxon>
        <taxon>Coprobacillaceae</taxon>
        <taxon>Thomasclavelia</taxon>
    </lineage>
</organism>
<dbReference type="GO" id="GO:1901135">
    <property type="term" value="P:carbohydrate derivative metabolic process"/>
    <property type="evidence" value="ECO:0007669"/>
    <property type="project" value="InterPro"/>
</dbReference>
<proteinExistence type="predicted"/>
<dbReference type="InterPro" id="IPR009057">
    <property type="entry name" value="Homeodomain-like_sf"/>
</dbReference>
<evidence type="ECO:0000313" key="1">
    <source>
        <dbReference type="EMBL" id="RGD85544.1"/>
    </source>
</evidence>
<dbReference type="PANTHER" id="PTHR30514:SF1">
    <property type="entry name" value="HTH-TYPE TRANSCRIPTIONAL REGULATOR HEXR-RELATED"/>
    <property type="match status" value="1"/>
</dbReference>